<dbReference type="OrthoDB" id="2126411at2759"/>
<proteinExistence type="predicted"/>
<protein>
    <submittedName>
        <fullName evidence="2">Uncharacterized protein</fullName>
    </submittedName>
</protein>
<dbReference type="AlphaFoldDB" id="A0A4V3SDJ6"/>
<comment type="caution">
    <text evidence="2">The sequence shown here is derived from an EMBL/GenBank/DDBJ whole genome shotgun (WGS) entry which is preliminary data.</text>
</comment>
<evidence type="ECO:0000313" key="3">
    <source>
        <dbReference type="Proteomes" id="UP000308267"/>
    </source>
</evidence>
<dbReference type="GO" id="GO:0060271">
    <property type="term" value="P:cilium assembly"/>
    <property type="evidence" value="ECO:0007669"/>
    <property type="project" value="TreeGrafter"/>
</dbReference>
<keyword evidence="3" id="KW-1185">Reference proteome</keyword>
<organism evidence="2 3">
    <name type="scientific">Opisthorchis felineus</name>
    <dbReference type="NCBI Taxonomy" id="147828"/>
    <lineage>
        <taxon>Eukaryota</taxon>
        <taxon>Metazoa</taxon>
        <taxon>Spiralia</taxon>
        <taxon>Lophotrochozoa</taxon>
        <taxon>Platyhelminthes</taxon>
        <taxon>Trematoda</taxon>
        <taxon>Digenea</taxon>
        <taxon>Opisthorchiida</taxon>
        <taxon>Opisthorchiata</taxon>
        <taxon>Opisthorchiidae</taxon>
        <taxon>Opisthorchis</taxon>
    </lineage>
</organism>
<feature type="compositionally biased region" description="Basic and acidic residues" evidence="1">
    <location>
        <begin position="298"/>
        <end position="314"/>
    </location>
</feature>
<dbReference type="Proteomes" id="UP000308267">
    <property type="component" value="Unassembled WGS sequence"/>
</dbReference>
<name>A0A4V3SDJ6_OPIFE</name>
<dbReference type="EMBL" id="SJOL01008189">
    <property type="protein sequence ID" value="TGZ60904.1"/>
    <property type="molecule type" value="Genomic_DNA"/>
</dbReference>
<dbReference type="STRING" id="147828.A0A4V3SDJ6"/>
<gene>
    <name evidence="2" type="ORF">CRM22_008275</name>
</gene>
<feature type="region of interest" description="Disordered" evidence="1">
    <location>
        <begin position="296"/>
        <end position="322"/>
    </location>
</feature>
<accession>A0A4V3SDJ6</accession>
<dbReference type="GO" id="GO:0031514">
    <property type="term" value="C:motile cilium"/>
    <property type="evidence" value="ECO:0007669"/>
    <property type="project" value="TreeGrafter"/>
</dbReference>
<evidence type="ECO:0000256" key="1">
    <source>
        <dbReference type="SAM" id="MobiDB-lite"/>
    </source>
</evidence>
<sequence>MAVVRPYSYNVLLGNWWEERLHQSDLLRSIGAQNQLKNKLERSLEQLTGKHVSTKYQVSGTDEFVRIGSEVQLINPGISEFYRKAKLSSPRPAYTLAFGVVNLDRILVLLSIEADNILESMYEEKATPVVATSNLSPASRSLFRIESPDPEDYGRALRYGQPVMFSLKPEFGPVNKDKPPKPFYLASQLSRLGDPLCQSGAQMVFFEQGEPSYASHWEIVAADCQLRHEKEGRLVKLGDNILIRHIRTNKPLALEPKFPIRTISGRDIQVSANAYYDSHRAERDVNIWTLSHGMLSRGQEEDQMENHEKAKMEQSGDEDAEP</sequence>
<dbReference type="PANTHER" id="PTHR24274:SF1">
    <property type="entry name" value="CILIA- AND FLAGELLA-ASSOCIATED PROTEIN 161"/>
    <property type="match status" value="1"/>
</dbReference>
<dbReference type="Pfam" id="PF24569">
    <property type="entry name" value="CFAP161"/>
    <property type="match status" value="1"/>
</dbReference>
<dbReference type="InterPro" id="IPR055325">
    <property type="entry name" value="CF161"/>
</dbReference>
<evidence type="ECO:0000313" key="2">
    <source>
        <dbReference type="EMBL" id="TGZ60904.1"/>
    </source>
</evidence>
<reference evidence="2 3" key="1">
    <citation type="journal article" date="2019" name="BMC Genomics">
        <title>New insights from Opisthorchis felineus genome: update on genomics of the epidemiologically important liver flukes.</title>
        <authorList>
            <person name="Ershov N.I."/>
            <person name="Mordvinov V.A."/>
            <person name="Prokhortchouk E.B."/>
            <person name="Pakharukova M.Y."/>
            <person name="Gunbin K.V."/>
            <person name="Ustyantsev K."/>
            <person name="Genaev M.A."/>
            <person name="Blinov A.G."/>
            <person name="Mazur A."/>
            <person name="Boulygina E."/>
            <person name="Tsygankova S."/>
            <person name="Khrameeva E."/>
            <person name="Chekanov N."/>
            <person name="Fan G."/>
            <person name="Xiao A."/>
            <person name="Zhang H."/>
            <person name="Xu X."/>
            <person name="Yang H."/>
            <person name="Solovyev V."/>
            <person name="Lee S.M."/>
            <person name="Liu X."/>
            <person name="Afonnikov D.A."/>
            <person name="Skryabin K.G."/>
        </authorList>
    </citation>
    <scope>NUCLEOTIDE SEQUENCE [LARGE SCALE GENOMIC DNA]</scope>
    <source>
        <strain evidence="2">AK-0245</strain>
        <tissue evidence="2">Whole organism</tissue>
    </source>
</reference>
<dbReference type="PANTHER" id="PTHR24274">
    <property type="entry name" value="CILIA- AND FLAGELLA-ASSOCIATED PROTEIN 161"/>
    <property type="match status" value="1"/>
</dbReference>